<proteinExistence type="predicted"/>
<sequence length="250" mass="28798">MITTFRICDAACIITREHPSESKDRQKRFEWASALKRDQLRKEQLEGQQPSTTGSEPMFDEPTTSQQAGVAGEQQKPQRTVREYKIPYRRHGRPRTPPEEWYPSVPTAPIMAQIQPRTTDETHNDCTKEEVAKYLCETHKQPILNGTQNNQATVKFLRLRTDNISQKISVATRRITQIDITVGQRDAKKRHYKLRDIVRITYDLPISFITVCPCNEELSVAYSLLRVMFLEIVSCPFLGLTADFTDQNNA</sequence>
<organism evidence="2 3">
    <name type="scientific">Romanomermis culicivorax</name>
    <name type="common">Nematode worm</name>
    <dbReference type="NCBI Taxonomy" id="13658"/>
    <lineage>
        <taxon>Eukaryota</taxon>
        <taxon>Metazoa</taxon>
        <taxon>Ecdysozoa</taxon>
        <taxon>Nematoda</taxon>
        <taxon>Enoplea</taxon>
        <taxon>Dorylaimia</taxon>
        <taxon>Mermithida</taxon>
        <taxon>Mermithoidea</taxon>
        <taxon>Mermithidae</taxon>
        <taxon>Romanomermis</taxon>
    </lineage>
</organism>
<feature type="compositionally biased region" description="Basic and acidic residues" evidence="1">
    <location>
        <begin position="35"/>
        <end position="45"/>
    </location>
</feature>
<feature type="compositionally biased region" description="Polar residues" evidence="1">
    <location>
        <begin position="46"/>
        <end position="55"/>
    </location>
</feature>
<evidence type="ECO:0000313" key="3">
    <source>
        <dbReference type="WBParaSite" id="nRc.2.0.1.t19924-RA"/>
    </source>
</evidence>
<dbReference type="Proteomes" id="UP000887565">
    <property type="component" value="Unplaced"/>
</dbReference>
<reference evidence="3" key="1">
    <citation type="submission" date="2022-11" db="UniProtKB">
        <authorList>
            <consortium name="WormBaseParasite"/>
        </authorList>
    </citation>
    <scope>IDENTIFICATION</scope>
</reference>
<accession>A0A915J1F1</accession>
<dbReference type="WBParaSite" id="nRc.2.0.1.t19924-RA">
    <property type="protein sequence ID" value="nRc.2.0.1.t19924-RA"/>
    <property type="gene ID" value="nRc.2.0.1.g19924"/>
</dbReference>
<protein>
    <submittedName>
        <fullName evidence="3">Uncharacterized protein</fullName>
    </submittedName>
</protein>
<evidence type="ECO:0000256" key="1">
    <source>
        <dbReference type="SAM" id="MobiDB-lite"/>
    </source>
</evidence>
<dbReference type="AlphaFoldDB" id="A0A915J1F1"/>
<feature type="region of interest" description="Disordered" evidence="1">
    <location>
        <begin position="35"/>
        <end position="82"/>
    </location>
</feature>
<keyword evidence="2" id="KW-1185">Reference proteome</keyword>
<name>A0A915J1F1_ROMCU</name>
<evidence type="ECO:0000313" key="2">
    <source>
        <dbReference type="Proteomes" id="UP000887565"/>
    </source>
</evidence>